<feature type="binding site" evidence="2">
    <location>
        <position position="39"/>
    </location>
    <ligand>
        <name>Fe cation</name>
        <dbReference type="ChEBI" id="CHEBI:24875"/>
        <label>1</label>
    </ligand>
</feature>
<dbReference type="CDD" id="cd07382">
    <property type="entry name" value="MPP_DR1281"/>
    <property type="match status" value="1"/>
</dbReference>
<sequence>MRLLFLGDIVGRSGREAVLEGLKGWREELSLDMVVANAENASHGFGLSPQIARDLLDGGVDAITLGNHAWDRKDLIGQLNQLPAVVRPANYPEGTPGQGSCVVTLPCGRKVLVINVMGRVFMDALDDPFRAVEQILSKHRLGGTVQAAVLDVHAETTSEKMGFGHLYDGRVSLVVGTHTHVPTADHRILKGGTAYQTDAGMCGDYDSVIGMEKENAIRKMLKKVPTERFQPAGGKATVSGLMVETDDATGLAIRVCPFRQGGDLLPSMPNF</sequence>
<dbReference type="InterPro" id="IPR005235">
    <property type="entry name" value="YmdB-like"/>
</dbReference>
<reference evidence="3 4" key="1">
    <citation type="journal article" date="2016" name="PLoS ONE">
        <title>Whole-Genome Sequence Analysis of Bombella intestini LMG 28161T, a Novel Acetic Acid Bacterium Isolated from the Crop of a Red-Tailed Bumble Bee, Bombus lapidarius.</title>
        <authorList>
            <person name="Li L."/>
            <person name="Illeghems K."/>
            <person name="Van Kerrebroeck S."/>
            <person name="Borremans W."/>
            <person name="Cleenwerck I."/>
            <person name="Smagghe G."/>
            <person name="De Vuyst L."/>
            <person name="Vandamme P."/>
        </authorList>
    </citation>
    <scope>NUCLEOTIDE SEQUENCE [LARGE SCALE GENOMIC DNA]</scope>
    <source>
        <strain evidence="3 4">R-52487</strain>
    </source>
</reference>
<proteinExistence type="predicted"/>
<dbReference type="GO" id="GO:0046872">
    <property type="term" value="F:metal ion binding"/>
    <property type="evidence" value="ECO:0007669"/>
    <property type="project" value="UniProtKB-KW"/>
</dbReference>
<dbReference type="AlphaFoldDB" id="A0A1S8GN37"/>
<evidence type="ECO:0000256" key="2">
    <source>
        <dbReference type="PIRSR" id="PIRSR004789-51"/>
    </source>
</evidence>
<keyword evidence="2" id="KW-0479">Metal-binding</keyword>
<feature type="binding site" evidence="2">
    <location>
        <position position="180"/>
    </location>
    <ligand>
        <name>Fe cation</name>
        <dbReference type="ChEBI" id="CHEBI:24875"/>
        <label>1</label>
    </ligand>
</feature>
<comment type="caution">
    <text evidence="3">The sequence shown here is derived from an EMBL/GenBank/DDBJ whole genome shotgun (WGS) entry which is preliminary data.</text>
</comment>
<dbReference type="InterPro" id="IPR029052">
    <property type="entry name" value="Metallo-depent_PP-like"/>
</dbReference>
<evidence type="ECO:0000256" key="1">
    <source>
        <dbReference type="PIRSR" id="PIRSR004789-50"/>
    </source>
</evidence>
<dbReference type="GO" id="GO:0004113">
    <property type="term" value="F:2',3'-cyclic-nucleotide 3'-phosphodiesterase activity"/>
    <property type="evidence" value="ECO:0007669"/>
    <property type="project" value="TreeGrafter"/>
</dbReference>
<feature type="binding site" evidence="2">
    <location>
        <position position="67"/>
    </location>
    <ligand>
        <name>Fe cation</name>
        <dbReference type="ChEBI" id="CHEBI:24875"/>
        <label>2</label>
    </ligand>
</feature>
<dbReference type="Gene3D" id="3.60.21.10">
    <property type="match status" value="1"/>
</dbReference>
<feature type="binding site" evidence="2">
    <location>
        <position position="8"/>
    </location>
    <ligand>
        <name>Fe cation</name>
        <dbReference type="ChEBI" id="CHEBI:24875"/>
        <label>1</label>
    </ligand>
</feature>
<dbReference type="RefSeq" id="WP_077397242.1">
    <property type="nucleotide sequence ID" value="NZ_JATM01000008.1"/>
</dbReference>
<dbReference type="Pfam" id="PF13277">
    <property type="entry name" value="YmdB"/>
    <property type="match status" value="1"/>
</dbReference>
<dbReference type="EMBL" id="JATM01000008">
    <property type="protein sequence ID" value="OOL16774.1"/>
    <property type="molecule type" value="Genomic_DNA"/>
</dbReference>
<dbReference type="Proteomes" id="UP000200980">
    <property type="component" value="Unassembled WGS sequence"/>
</dbReference>
<dbReference type="SUPFAM" id="SSF56300">
    <property type="entry name" value="Metallo-dependent phosphatases"/>
    <property type="match status" value="1"/>
</dbReference>
<feature type="binding site" evidence="2">
    <location>
        <position position="153"/>
    </location>
    <ligand>
        <name>Fe cation</name>
        <dbReference type="ChEBI" id="CHEBI:24875"/>
        <label>2</label>
    </ligand>
</feature>
<dbReference type="PANTHER" id="PTHR36303:SF1">
    <property type="entry name" value="2',3'-CYCLIC-NUCLEOTIDE 2'-PHOSPHODIESTERASE"/>
    <property type="match status" value="1"/>
</dbReference>
<feature type="binding site" evidence="2">
    <location>
        <position position="178"/>
    </location>
    <ligand>
        <name>Fe cation</name>
        <dbReference type="ChEBI" id="CHEBI:24875"/>
        <label>2</label>
    </ligand>
</feature>
<dbReference type="OrthoDB" id="9801109at2"/>
<name>A0A1S8GN37_9PROT</name>
<evidence type="ECO:0000313" key="3">
    <source>
        <dbReference type="EMBL" id="OOL16774.1"/>
    </source>
</evidence>
<dbReference type="PIRSF" id="PIRSF004789">
    <property type="entry name" value="DR1281"/>
    <property type="match status" value="1"/>
</dbReference>
<accession>A0A1S8GN37</accession>
<protein>
    <submittedName>
        <fullName evidence="3">Metallophosphoesterase</fullName>
    </submittedName>
</protein>
<dbReference type="PANTHER" id="PTHR36303">
    <property type="entry name" value="2',3'-CYCLIC-NUCLEOTIDE 2'-PHOSPHODIESTERASE"/>
    <property type="match status" value="1"/>
</dbReference>
<dbReference type="STRING" id="1539051.AL01_09390"/>
<feature type="active site" description="Proton donor" evidence="1">
    <location>
        <position position="68"/>
    </location>
</feature>
<keyword evidence="4" id="KW-1185">Reference proteome</keyword>
<feature type="binding site" evidence="2">
    <location>
        <position position="39"/>
    </location>
    <ligand>
        <name>Fe cation</name>
        <dbReference type="ChEBI" id="CHEBI:24875"/>
        <label>2</label>
    </ligand>
</feature>
<evidence type="ECO:0000313" key="4">
    <source>
        <dbReference type="Proteomes" id="UP000200980"/>
    </source>
</evidence>
<organism evidence="3 4">
    <name type="scientific">Bombella intestini</name>
    <dbReference type="NCBI Taxonomy" id="1539051"/>
    <lineage>
        <taxon>Bacteria</taxon>
        <taxon>Pseudomonadati</taxon>
        <taxon>Pseudomonadota</taxon>
        <taxon>Alphaproteobacteria</taxon>
        <taxon>Acetobacterales</taxon>
        <taxon>Acetobacteraceae</taxon>
        <taxon>Bombella</taxon>
    </lineage>
</organism>
<gene>
    <name evidence="3" type="ORF">AL01_09390</name>
</gene>
<dbReference type="NCBIfam" id="TIGR00282">
    <property type="entry name" value="TIGR00282 family metallophosphoesterase"/>
    <property type="match status" value="1"/>
</dbReference>
<feature type="binding site" evidence="2">
    <location>
        <position position="40"/>
    </location>
    <ligand>
        <name>Fe cation</name>
        <dbReference type="ChEBI" id="CHEBI:24875"/>
        <label>1</label>
    </ligand>
</feature>